<name>A0AAN8LUT4_9TELE</name>
<dbReference type="Gene3D" id="3.60.40.10">
    <property type="entry name" value="PPM-type phosphatase domain"/>
    <property type="match status" value="2"/>
</dbReference>
<dbReference type="EMBL" id="JAGTTL010000014">
    <property type="protein sequence ID" value="KAK6312700.1"/>
    <property type="molecule type" value="Genomic_DNA"/>
</dbReference>
<dbReference type="PANTHER" id="PTHR47992">
    <property type="entry name" value="PROTEIN PHOSPHATASE"/>
    <property type="match status" value="1"/>
</dbReference>
<evidence type="ECO:0000313" key="2">
    <source>
        <dbReference type="EMBL" id="KAK6312700.1"/>
    </source>
</evidence>
<evidence type="ECO:0000259" key="1">
    <source>
        <dbReference type="PROSITE" id="PS51746"/>
    </source>
</evidence>
<dbReference type="Pfam" id="PF00481">
    <property type="entry name" value="PP2C"/>
    <property type="match status" value="1"/>
</dbReference>
<keyword evidence="3" id="KW-1185">Reference proteome</keyword>
<proteinExistence type="predicted"/>
<dbReference type="CDD" id="cd00143">
    <property type="entry name" value="PP2Cc"/>
    <property type="match status" value="1"/>
</dbReference>
<feature type="domain" description="PPM-type phosphatase" evidence="1">
    <location>
        <begin position="1"/>
        <end position="183"/>
    </location>
</feature>
<comment type="caution">
    <text evidence="2">The sequence shown here is derived from an EMBL/GenBank/DDBJ whole genome shotgun (WGS) entry which is preliminary data.</text>
</comment>
<dbReference type="AlphaFoldDB" id="A0AAN8LUT4"/>
<dbReference type="GO" id="GO:0004722">
    <property type="term" value="F:protein serine/threonine phosphatase activity"/>
    <property type="evidence" value="ECO:0007669"/>
    <property type="project" value="InterPro"/>
</dbReference>
<gene>
    <name evidence="2" type="ORF">J4Q44_G00160470</name>
</gene>
<protein>
    <recommendedName>
        <fullName evidence="1">PPM-type phosphatase domain-containing protein</fullName>
    </recommendedName>
</protein>
<accession>A0AAN8LUT4</accession>
<dbReference type="SUPFAM" id="SSF81606">
    <property type="entry name" value="PP2C-like"/>
    <property type="match status" value="1"/>
</dbReference>
<evidence type="ECO:0000313" key="3">
    <source>
        <dbReference type="Proteomes" id="UP001356427"/>
    </source>
</evidence>
<dbReference type="Proteomes" id="UP001356427">
    <property type="component" value="Unassembled WGS sequence"/>
</dbReference>
<sequence>MRLRSGSTGVAVLLQGEWLHVAWLGDSQSMLVRRGQDVTLMDPHKPEREDEKQRIEDLGGCIVFMGCWRVNGTYAVSRAIGGTLTRSPMSLGTLTVPPQGYMETRTTFSWPATVSLTLSGPQRSRSWSSGRYGSMGNPRGPWGGAGCEEVSEGVLGESVAQELVAHAKAAGSSDNITVMVVFLRPLRSYCSRTRATPLLLLMGQPRSRGKLPLDSDLG</sequence>
<dbReference type="InterPro" id="IPR036457">
    <property type="entry name" value="PPM-type-like_dom_sf"/>
</dbReference>
<reference evidence="2 3" key="1">
    <citation type="submission" date="2021-04" db="EMBL/GenBank/DDBJ databases">
        <authorList>
            <person name="De Guttry C."/>
            <person name="Zahm M."/>
            <person name="Klopp C."/>
            <person name="Cabau C."/>
            <person name="Louis A."/>
            <person name="Berthelot C."/>
            <person name="Parey E."/>
            <person name="Roest Crollius H."/>
            <person name="Montfort J."/>
            <person name="Robinson-Rechavi M."/>
            <person name="Bucao C."/>
            <person name="Bouchez O."/>
            <person name="Gislard M."/>
            <person name="Lluch J."/>
            <person name="Milhes M."/>
            <person name="Lampietro C."/>
            <person name="Lopez Roques C."/>
            <person name="Donnadieu C."/>
            <person name="Braasch I."/>
            <person name="Desvignes T."/>
            <person name="Postlethwait J."/>
            <person name="Bobe J."/>
            <person name="Wedekind C."/>
            <person name="Guiguen Y."/>
        </authorList>
    </citation>
    <scope>NUCLEOTIDE SEQUENCE [LARGE SCALE GENOMIC DNA]</scope>
    <source>
        <strain evidence="2">Cs_M1</strain>
        <tissue evidence="2">Blood</tissue>
    </source>
</reference>
<dbReference type="InterPro" id="IPR001932">
    <property type="entry name" value="PPM-type_phosphatase-like_dom"/>
</dbReference>
<dbReference type="InterPro" id="IPR015655">
    <property type="entry name" value="PP2C"/>
</dbReference>
<dbReference type="PROSITE" id="PS51746">
    <property type="entry name" value="PPM_2"/>
    <property type="match status" value="1"/>
</dbReference>
<organism evidence="2 3">
    <name type="scientific">Coregonus suidteri</name>
    <dbReference type="NCBI Taxonomy" id="861788"/>
    <lineage>
        <taxon>Eukaryota</taxon>
        <taxon>Metazoa</taxon>
        <taxon>Chordata</taxon>
        <taxon>Craniata</taxon>
        <taxon>Vertebrata</taxon>
        <taxon>Euteleostomi</taxon>
        <taxon>Actinopterygii</taxon>
        <taxon>Neopterygii</taxon>
        <taxon>Teleostei</taxon>
        <taxon>Protacanthopterygii</taxon>
        <taxon>Salmoniformes</taxon>
        <taxon>Salmonidae</taxon>
        <taxon>Coregoninae</taxon>
        <taxon>Coregonus</taxon>
    </lineage>
</organism>